<gene>
    <name evidence="1" type="ORF">GCM10023230_03090</name>
</gene>
<dbReference type="EMBL" id="BAABIP010000005">
    <property type="protein sequence ID" value="GAA4758417.1"/>
    <property type="molecule type" value="Genomic_DNA"/>
</dbReference>
<keyword evidence="2" id="KW-1185">Reference proteome</keyword>
<sequence>MNPQFKKYKILKGDTLSSVALKLNCNEYDLKSFHNTYCEIVDLIGVKFPEHLTELIVPSFEFDKKEDTLSLPKPVRLGFNGKLDFYPLAINKNYGVLIVFEKDNDSQSIKYEINLRYVRQEEKEKVFELNRISKVYINDEEADGIADDLAIRVAQVLYPLQILIDENGNFSGIANYEQIKGRWESVKERIYNDYEGEWVEKYIELNEEVLNEKESIEFSLLSDYFIRTYFNALYSEYPDKKSKTNDVQFPVLNDVSDIKYNVKSEIEEFYDESNYIVINQDGEINDERSKEDLVSKFNFPFYANPDTSHTIAEGSYRGKYFLNPNDRSIEAAYVEASVEVEAVERIKVSIANLNPSSNLDLKDTNSKVSIEGTKVLQKQSHFLID</sequence>
<reference evidence="2" key="1">
    <citation type="journal article" date="2019" name="Int. J. Syst. Evol. Microbiol.">
        <title>The Global Catalogue of Microorganisms (GCM) 10K type strain sequencing project: providing services to taxonomists for standard genome sequencing and annotation.</title>
        <authorList>
            <consortium name="The Broad Institute Genomics Platform"/>
            <consortium name="The Broad Institute Genome Sequencing Center for Infectious Disease"/>
            <person name="Wu L."/>
            <person name="Ma J."/>
        </authorList>
    </citation>
    <scope>NUCLEOTIDE SEQUENCE [LARGE SCALE GENOMIC DNA]</scope>
    <source>
        <strain evidence="2">JCM 18198</strain>
    </source>
</reference>
<accession>A0ABP8ZJF1</accession>
<proteinExistence type="predicted"/>
<evidence type="ECO:0000313" key="1">
    <source>
        <dbReference type="EMBL" id="GAA4758417.1"/>
    </source>
</evidence>
<comment type="caution">
    <text evidence="1">The sequence shown here is derived from an EMBL/GenBank/DDBJ whole genome shotgun (WGS) entry which is preliminary data.</text>
</comment>
<evidence type="ECO:0008006" key="3">
    <source>
        <dbReference type="Google" id="ProtNLM"/>
    </source>
</evidence>
<evidence type="ECO:0000313" key="2">
    <source>
        <dbReference type="Proteomes" id="UP001500141"/>
    </source>
</evidence>
<dbReference type="Proteomes" id="UP001500141">
    <property type="component" value="Unassembled WGS sequence"/>
</dbReference>
<protein>
    <recommendedName>
        <fullName evidence="3">LysM domain-containing protein</fullName>
    </recommendedName>
</protein>
<name>A0ABP8ZJF1_9FLAO</name>
<dbReference type="RefSeq" id="WP_264542783.1">
    <property type="nucleotide sequence ID" value="NZ_BAABIP010000005.1"/>
</dbReference>
<organism evidence="1 2">
    <name type="scientific">Flavobacterium hankyongi</name>
    <dbReference type="NCBI Taxonomy" id="1176532"/>
    <lineage>
        <taxon>Bacteria</taxon>
        <taxon>Pseudomonadati</taxon>
        <taxon>Bacteroidota</taxon>
        <taxon>Flavobacteriia</taxon>
        <taxon>Flavobacteriales</taxon>
        <taxon>Flavobacteriaceae</taxon>
        <taxon>Flavobacterium</taxon>
    </lineage>
</organism>